<dbReference type="Gene3D" id="1.20.1070.10">
    <property type="entry name" value="Rhodopsin 7-helix transmembrane proteins"/>
    <property type="match status" value="1"/>
</dbReference>
<evidence type="ECO:0000256" key="7">
    <source>
        <dbReference type="ARBA" id="ARBA00032251"/>
    </source>
</evidence>
<comment type="function">
    <text evidence="1">Receptor for thyrotropin-releasing hormone (TRH). Upon ligand binding, this G-protein-coupled receptor triggers activation of the phosphatidylinositol (IP3)-calcium-protein kinase C (PKC) pathway.</text>
</comment>
<feature type="transmembrane region" description="Helical" evidence="9">
    <location>
        <begin position="68"/>
        <end position="90"/>
    </location>
</feature>
<evidence type="ECO:0000259" key="10">
    <source>
        <dbReference type="PROSITE" id="PS50262"/>
    </source>
</evidence>
<dbReference type="InterPro" id="IPR017452">
    <property type="entry name" value="GPCR_Rhodpsn_7TM"/>
</dbReference>
<accession>A0A193KU86</accession>
<evidence type="ECO:0000256" key="2">
    <source>
        <dbReference type="ARBA" id="ARBA00004370"/>
    </source>
</evidence>
<dbReference type="GO" id="GO:0004997">
    <property type="term" value="F:thyrotropin-releasing hormone receptor activity"/>
    <property type="evidence" value="ECO:0007669"/>
    <property type="project" value="InterPro"/>
</dbReference>
<feature type="transmembrane region" description="Helical" evidence="9">
    <location>
        <begin position="288"/>
        <end position="311"/>
    </location>
</feature>
<dbReference type="SUPFAM" id="SSF81321">
    <property type="entry name" value="Family A G protein-coupled receptor-like"/>
    <property type="match status" value="1"/>
</dbReference>
<evidence type="ECO:0000256" key="4">
    <source>
        <dbReference type="ARBA" id="ARBA00022692"/>
    </source>
</evidence>
<dbReference type="InterPro" id="IPR002120">
    <property type="entry name" value="TRH_rcpt_1"/>
</dbReference>
<reference evidence="11" key="1">
    <citation type="journal article" date="2016" name="PLoS Biol.">
        <title>GPCRs Direct Germline Development and Somatic Gonad Function in Planarians.</title>
        <authorList>
            <person name="Saberi A."/>
            <person name="Jamal A."/>
            <person name="Beets I."/>
            <person name="Schoofs L."/>
            <person name="Newmark P.A."/>
        </authorList>
    </citation>
    <scope>NUCLEOTIDE SEQUENCE</scope>
</reference>
<comment type="similarity">
    <text evidence="8">Belongs to the G-protein coupled receptor 1 family.</text>
</comment>
<dbReference type="PROSITE" id="PS00237">
    <property type="entry name" value="G_PROTEIN_RECEP_F1_1"/>
    <property type="match status" value="1"/>
</dbReference>
<feature type="transmembrane region" description="Helical" evidence="9">
    <location>
        <begin position="32"/>
        <end position="56"/>
    </location>
</feature>
<dbReference type="OrthoDB" id="5987936at2759"/>
<keyword evidence="4 8" id="KW-0812">Transmembrane</keyword>
<keyword evidence="8" id="KW-0807">Transducer</keyword>
<keyword evidence="6 9" id="KW-0472">Membrane</keyword>
<dbReference type="PANTHER" id="PTHR46061:SF3">
    <property type="entry name" value="THYROTROPIN-RELEASING HORMONE RECEPTOR"/>
    <property type="match status" value="1"/>
</dbReference>
<dbReference type="SMART" id="SM01381">
    <property type="entry name" value="7TM_GPCR_Srsx"/>
    <property type="match status" value="1"/>
</dbReference>
<gene>
    <name evidence="11" type="primary">gcr053</name>
</gene>
<evidence type="ECO:0000256" key="9">
    <source>
        <dbReference type="SAM" id="Phobius"/>
    </source>
</evidence>
<dbReference type="AlphaFoldDB" id="A0A193KU86"/>
<dbReference type="PRINTS" id="PR01846">
    <property type="entry name" value="TRHRFAMILY"/>
</dbReference>
<keyword evidence="8" id="KW-0675">Receptor</keyword>
<dbReference type="PRINTS" id="PR00751">
    <property type="entry name" value="THYROLIBRINR"/>
</dbReference>
<feature type="transmembrane region" description="Helical" evidence="9">
    <location>
        <begin position="200"/>
        <end position="223"/>
    </location>
</feature>
<dbReference type="PROSITE" id="PS50262">
    <property type="entry name" value="G_PROTEIN_RECEP_F1_2"/>
    <property type="match status" value="1"/>
</dbReference>
<dbReference type="PRINTS" id="PR00237">
    <property type="entry name" value="GPCRRHODOPSN"/>
</dbReference>
<feature type="transmembrane region" description="Helical" evidence="9">
    <location>
        <begin position="252"/>
        <end position="268"/>
    </location>
</feature>
<evidence type="ECO:0000313" key="11">
    <source>
        <dbReference type="EMBL" id="ANO39028.1"/>
    </source>
</evidence>
<evidence type="ECO:0000256" key="3">
    <source>
        <dbReference type="ARBA" id="ARBA00018873"/>
    </source>
</evidence>
<feature type="transmembrane region" description="Helical" evidence="9">
    <location>
        <begin position="110"/>
        <end position="129"/>
    </location>
</feature>
<organism evidence="11">
    <name type="scientific">Schmidtea mediterranea</name>
    <name type="common">Freshwater planarian flatworm</name>
    <dbReference type="NCBI Taxonomy" id="79327"/>
    <lineage>
        <taxon>Eukaryota</taxon>
        <taxon>Metazoa</taxon>
        <taxon>Spiralia</taxon>
        <taxon>Lophotrochozoa</taxon>
        <taxon>Platyhelminthes</taxon>
        <taxon>Rhabditophora</taxon>
        <taxon>Seriata</taxon>
        <taxon>Tricladida</taxon>
        <taxon>Continenticola</taxon>
        <taxon>Geoplanoidea</taxon>
        <taxon>Dugesiidae</taxon>
        <taxon>Schmidtea</taxon>
    </lineage>
</organism>
<sequence>MSEFNNRTLSLGSEGLSVNKVENIYYSKHYKAISIISSTIILFFGLIGNLSVSIILTFAKNMQSSTNCYLVSVAVADILVLLSTIVPFLYNINQDINISLLPSWGCSLIIYLQYLSVNSSALTITSFSFERWVAICYPMKAHTMCTISRAVKIVIGIWIFNLIYNSSWIYLTGIVKKGPLNGSYKSVCTFRFERRKYMNIYMFDFMLFYCIPLLLTTFLYCAIIRTLVKRPMSGTTSGRDPRKHMNHSKMQVVKMLMAVVILFAMLWLPYRALMVYNSFASKSYLDLWFLLFARIMVFINSAINPILYNALSGKFRKAFKKFFLYGVKR</sequence>
<dbReference type="Pfam" id="PF00001">
    <property type="entry name" value="7tm_1"/>
    <property type="match status" value="1"/>
</dbReference>
<evidence type="ECO:0000256" key="8">
    <source>
        <dbReference type="RuleBase" id="RU000688"/>
    </source>
</evidence>
<dbReference type="GO" id="GO:0016020">
    <property type="term" value="C:membrane"/>
    <property type="evidence" value="ECO:0007669"/>
    <property type="project" value="UniProtKB-SubCell"/>
</dbReference>
<evidence type="ECO:0000256" key="6">
    <source>
        <dbReference type="ARBA" id="ARBA00023136"/>
    </source>
</evidence>
<dbReference type="EMBL" id="KX018867">
    <property type="protein sequence ID" value="ANO39028.1"/>
    <property type="molecule type" value="mRNA"/>
</dbReference>
<evidence type="ECO:0000256" key="5">
    <source>
        <dbReference type="ARBA" id="ARBA00022989"/>
    </source>
</evidence>
<dbReference type="InterPro" id="IPR000276">
    <property type="entry name" value="GPCR_Rhodpsn"/>
</dbReference>
<feature type="domain" description="G-protein coupled receptors family 1 profile" evidence="10">
    <location>
        <begin position="48"/>
        <end position="308"/>
    </location>
</feature>
<proteinExistence type="evidence at transcript level"/>
<comment type="subcellular location">
    <subcellularLocation>
        <location evidence="2">Membrane</location>
    </subcellularLocation>
</comment>
<protein>
    <recommendedName>
        <fullName evidence="3">Thyrotropin-releasing hormone receptor</fullName>
    </recommendedName>
    <alternativeName>
        <fullName evidence="7">Thyroliberin receptor</fullName>
    </alternativeName>
</protein>
<feature type="transmembrane region" description="Helical" evidence="9">
    <location>
        <begin position="150"/>
        <end position="171"/>
    </location>
</feature>
<dbReference type="PANTHER" id="PTHR46061">
    <property type="entry name" value="THYROTROPIN-RELEASING HORMONE RECEPTOR"/>
    <property type="match status" value="1"/>
</dbReference>
<keyword evidence="5 9" id="KW-1133">Transmembrane helix</keyword>
<name>A0A193KU86_SCHMD</name>
<keyword evidence="8" id="KW-0297">G-protein coupled receptor</keyword>
<evidence type="ECO:0000256" key="1">
    <source>
        <dbReference type="ARBA" id="ARBA00004100"/>
    </source>
</evidence>